<sequence length="121" mass="13986">MITIKFIEAFLFGLLSILGVFAIYYSAIIVRVLVKHRKDKAPLTSYFLNPEQASVPYFIYAGIFGFLTGLILMLDYIDGGFTPITPLQYTTFFSGFIFAVLTAFFIVLDIKFWYTRFKRFL</sequence>
<proteinExistence type="predicted"/>
<dbReference type="EMBL" id="GG745601">
    <property type="protein sequence ID" value="EFD92398.1"/>
    <property type="molecule type" value="Genomic_DNA"/>
</dbReference>
<name>D6GWL0_PARA5</name>
<protein>
    <submittedName>
        <fullName evidence="2">Uncharacterized protein</fullName>
    </submittedName>
</protein>
<evidence type="ECO:0000313" key="3">
    <source>
        <dbReference type="Proteomes" id="UP000009376"/>
    </source>
</evidence>
<feature type="transmembrane region" description="Helical" evidence="1">
    <location>
        <begin position="89"/>
        <end position="114"/>
    </location>
</feature>
<gene>
    <name evidence="2" type="ORF">BJBARM5_1796</name>
</gene>
<accession>D6GWL0</accession>
<feature type="transmembrane region" description="Helical" evidence="1">
    <location>
        <begin position="6"/>
        <end position="34"/>
    </location>
</feature>
<keyword evidence="1" id="KW-1133">Transmembrane helix</keyword>
<organism evidence="2 3">
    <name type="scientific">Candidatus Parvarchaeum acidophilus ARMAN-5</name>
    <dbReference type="NCBI Taxonomy" id="662762"/>
    <lineage>
        <taxon>Archaea</taxon>
        <taxon>Candidatus Parvarchaeota</taxon>
        <taxon>Candidatus Parvarchaeum</taxon>
    </lineage>
</organism>
<dbReference type="Proteomes" id="UP000009376">
    <property type="component" value="Unassembled WGS sequence"/>
</dbReference>
<feature type="transmembrane region" description="Helical" evidence="1">
    <location>
        <begin position="55"/>
        <end position="77"/>
    </location>
</feature>
<keyword evidence="1" id="KW-0472">Membrane</keyword>
<dbReference type="AlphaFoldDB" id="D6GWL0"/>
<evidence type="ECO:0000256" key="1">
    <source>
        <dbReference type="SAM" id="Phobius"/>
    </source>
</evidence>
<evidence type="ECO:0000313" key="2">
    <source>
        <dbReference type="EMBL" id="EFD92398.1"/>
    </source>
</evidence>
<reference evidence="2 3" key="1">
    <citation type="journal article" date="2010" name="Proc. Natl. Acad. Sci. U.S.A.">
        <title>Enigmatic, ultrasmall, uncultivated Archaea.</title>
        <authorList>
            <person name="Baker B.J."/>
            <person name="Comolli L.R."/>
            <person name="Dick G.J."/>
            <person name="Hauser L.J."/>
            <person name="Hyatt D."/>
            <person name="Dill B.D."/>
            <person name="Land M.L."/>
            <person name="Verberkmoes N.C."/>
            <person name="Hettich R.L."/>
            <person name="Banfield J.F."/>
        </authorList>
    </citation>
    <scope>NUCLEOTIDE SEQUENCE [LARGE SCALE GENOMIC DNA]</scope>
</reference>
<keyword evidence="1" id="KW-0812">Transmembrane</keyword>